<feature type="non-terminal residue" evidence="2">
    <location>
        <position position="1"/>
    </location>
</feature>
<dbReference type="OrthoDB" id="10520561at2759"/>
<evidence type="ECO:0000313" key="2">
    <source>
        <dbReference type="EMBL" id="KIH65100.1"/>
    </source>
</evidence>
<dbReference type="EMBL" id="KN727707">
    <property type="protein sequence ID" value="KIH65100.1"/>
    <property type="molecule type" value="Genomic_DNA"/>
</dbReference>
<feature type="compositionally biased region" description="Basic and acidic residues" evidence="1">
    <location>
        <begin position="1"/>
        <end position="13"/>
    </location>
</feature>
<feature type="region of interest" description="Disordered" evidence="1">
    <location>
        <begin position="1"/>
        <end position="27"/>
    </location>
</feature>
<reference evidence="2 3" key="1">
    <citation type="submission" date="2013-12" db="EMBL/GenBank/DDBJ databases">
        <title>Draft genome of the parsitic nematode Ancylostoma duodenale.</title>
        <authorList>
            <person name="Mitreva M."/>
        </authorList>
    </citation>
    <scope>NUCLEOTIDE SEQUENCE [LARGE SCALE GENOMIC DNA]</scope>
    <source>
        <strain evidence="2 3">Zhejiang</strain>
    </source>
</reference>
<sequence>PQEEEPARAEERGSLSQDQEGYRKQEGVPEGVANLQVLNDDLVAPDRAVYAGQDPDVQDLAVQEDREAVVAAAAGPEGPEDRGPLDQGEVEGSLEGDEDAVQGK</sequence>
<name>A0A0C2GUL1_9BILA</name>
<evidence type="ECO:0000256" key="1">
    <source>
        <dbReference type="SAM" id="MobiDB-lite"/>
    </source>
</evidence>
<keyword evidence="3" id="KW-1185">Reference proteome</keyword>
<feature type="region of interest" description="Disordered" evidence="1">
    <location>
        <begin position="72"/>
        <end position="104"/>
    </location>
</feature>
<protein>
    <submittedName>
        <fullName evidence="2">Uncharacterized protein</fullName>
    </submittedName>
</protein>
<accession>A0A0C2GUL1</accession>
<organism evidence="2 3">
    <name type="scientific">Ancylostoma duodenale</name>
    <dbReference type="NCBI Taxonomy" id="51022"/>
    <lineage>
        <taxon>Eukaryota</taxon>
        <taxon>Metazoa</taxon>
        <taxon>Ecdysozoa</taxon>
        <taxon>Nematoda</taxon>
        <taxon>Chromadorea</taxon>
        <taxon>Rhabditida</taxon>
        <taxon>Rhabditina</taxon>
        <taxon>Rhabditomorpha</taxon>
        <taxon>Strongyloidea</taxon>
        <taxon>Ancylostomatidae</taxon>
        <taxon>Ancylostomatinae</taxon>
        <taxon>Ancylostoma</taxon>
    </lineage>
</organism>
<gene>
    <name evidence="2" type="ORF">ANCDUO_04577</name>
</gene>
<feature type="compositionally biased region" description="Acidic residues" evidence="1">
    <location>
        <begin position="88"/>
        <end position="104"/>
    </location>
</feature>
<dbReference type="Proteomes" id="UP000054047">
    <property type="component" value="Unassembled WGS sequence"/>
</dbReference>
<dbReference type="AlphaFoldDB" id="A0A0C2GUL1"/>
<evidence type="ECO:0000313" key="3">
    <source>
        <dbReference type="Proteomes" id="UP000054047"/>
    </source>
</evidence>
<proteinExistence type="predicted"/>